<accession>A0ACC0B7B8</accession>
<proteinExistence type="predicted"/>
<sequence>MSVRKKKEYELKKRESTKENECIVEKQESIEEEQKGKRISFEHPCTWTLMFGRNRIKKSEDQREIIGKNDESFYFHVPFKDIGRGFPCTVFIYHARHLAFQVVLRNMGIVGYLWATAKPCQTSTRLLGEKENYGQQGVKEGNKGWLWAVGGGYNHHPHLPKAVGNYFSRHHDNRSISQVSKECQGKL</sequence>
<dbReference type="Proteomes" id="UP001060085">
    <property type="component" value="Linkage Group LG04"/>
</dbReference>
<protein>
    <submittedName>
        <fullName evidence="1">Uncharacterized protein</fullName>
    </submittedName>
</protein>
<evidence type="ECO:0000313" key="1">
    <source>
        <dbReference type="EMBL" id="KAI5668529.1"/>
    </source>
</evidence>
<keyword evidence="2" id="KW-1185">Reference proteome</keyword>
<name>A0ACC0B7B8_CATRO</name>
<evidence type="ECO:0000313" key="2">
    <source>
        <dbReference type="Proteomes" id="UP001060085"/>
    </source>
</evidence>
<comment type="caution">
    <text evidence="1">The sequence shown here is derived from an EMBL/GenBank/DDBJ whole genome shotgun (WGS) entry which is preliminary data.</text>
</comment>
<gene>
    <name evidence="1" type="ORF">M9H77_18382</name>
</gene>
<reference evidence="2" key="1">
    <citation type="journal article" date="2023" name="Nat. Plants">
        <title>Single-cell RNA sequencing provides a high-resolution roadmap for understanding the multicellular compartmentation of specialized metabolism.</title>
        <authorList>
            <person name="Sun S."/>
            <person name="Shen X."/>
            <person name="Li Y."/>
            <person name="Li Y."/>
            <person name="Wang S."/>
            <person name="Li R."/>
            <person name="Zhang H."/>
            <person name="Shen G."/>
            <person name="Guo B."/>
            <person name="Wei J."/>
            <person name="Xu J."/>
            <person name="St-Pierre B."/>
            <person name="Chen S."/>
            <person name="Sun C."/>
        </authorList>
    </citation>
    <scope>NUCLEOTIDE SEQUENCE [LARGE SCALE GENOMIC DNA]</scope>
</reference>
<dbReference type="EMBL" id="CM044704">
    <property type="protein sequence ID" value="KAI5668529.1"/>
    <property type="molecule type" value="Genomic_DNA"/>
</dbReference>
<organism evidence="1 2">
    <name type="scientific">Catharanthus roseus</name>
    <name type="common">Madagascar periwinkle</name>
    <name type="synonym">Vinca rosea</name>
    <dbReference type="NCBI Taxonomy" id="4058"/>
    <lineage>
        <taxon>Eukaryota</taxon>
        <taxon>Viridiplantae</taxon>
        <taxon>Streptophyta</taxon>
        <taxon>Embryophyta</taxon>
        <taxon>Tracheophyta</taxon>
        <taxon>Spermatophyta</taxon>
        <taxon>Magnoliopsida</taxon>
        <taxon>eudicotyledons</taxon>
        <taxon>Gunneridae</taxon>
        <taxon>Pentapetalae</taxon>
        <taxon>asterids</taxon>
        <taxon>lamiids</taxon>
        <taxon>Gentianales</taxon>
        <taxon>Apocynaceae</taxon>
        <taxon>Rauvolfioideae</taxon>
        <taxon>Vinceae</taxon>
        <taxon>Catharanthinae</taxon>
        <taxon>Catharanthus</taxon>
    </lineage>
</organism>